<dbReference type="InterPro" id="IPR001204">
    <property type="entry name" value="Phos_transporter"/>
</dbReference>
<keyword evidence="8 9" id="KW-0472">Membrane</keyword>
<feature type="transmembrane region" description="Helical" evidence="9">
    <location>
        <begin position="79"/>
        <end position="100"/>
    </location>
</feature>
<evidence type="ECO:0008006" key="11">
    <source>
        <dbReference type="Google" id="ProtNLM"/>
    </source>
</evidence>
<accession>A0A7G9YU79</accession>
<keyword evidence="6 9" id="KW-0812">Transmembrane</keyword>
<reference evidence="10" key="1">
    <citation type="submission" date="2020-06" db="EMBL/GenBank/DDBJ databases">
        <title>Unique genomic features of the anaerobic methanotrophic archaea.</title>
        <authorList>
            <person name="Chadwick G.L."/>
            <person name="Skennerton C.T."/>
            <person name="Laso-Perez R."/>
            <person name="Leu A.O."/>
            <person name="Speth D.R."/>
            <person name="Yu H."/>
            <person name="Morgan-Lang C."/>
            <person name="Hatzenpichler R."/>
            <person name="Goudeau D."/>
            <person name="Malmstrom R."/>
            <person name="Brazelton W.J."/>
            <person name="Woyke T."/>
            <person name="Hallam S.J."/>
            <person name="Tyson G.W."/>
            <person name="Wegener G."/>
            <person name="Boetius A."/>
            <person name="Orphan V."/>
        </authorList>
    </citation>
    <scope>NUCLEOTIDE SEQUENCE</scope>
</reference>
<evidence type="ECO:0000313" key="10">
    <source>
        <dbReference type="EMBL" id="QNO51563.1"/>
    </source>
</evidence>
<feature type="transmembrane region" description="Helical" evidence="9">
    <location>
        <begin position="266"/>
        <end position="293"/>
    </location>
</feature>
<dbReference type="GO" id="GO:0035435">
    <property type="term" value="P:phosphate ion transmembrane transport"/>
    <property type="evidence" value="ECO:0007669"/>
    <property type="project" value="TreeGrafter"/>
</dbReference>
<evidence type="ECO:0000256" key="2">
    <source>
        <dbReference type="ARBA" id="ARBA00004141"/>
    </source>
</evidence>
<feature type="transmembrane region" description="Helical" evidence="9">
    <location>
        <begin position="313"/>
        <end position="334"/>
    </location>
</feature>
<feature type="transmembrane region" description="Helical" evidence="9">
    <location>
        <begin position="139"/>
        <end position="167"/>
    </location>
</feature>
<keyword evidence="5" id="KW-0592">Phosphate transport</keyword>
<organism evidence="10">
    <name type="scientific">Candidatus Methanophagaceae archaeon ANME-1 ERB6</name>
    <dbReference type="NCBI Taxonomy" id="2759912"/>
    <lineage>
        <taxon>Archaea</taxon>
        <taxon>Methanobacteriati</taxon>
        <taxon>Methanobacteriota</taxon>
        <taxon>Stenosarchaea group</taxon>
        <taxon>Methanomicrobia</taxon>
        <taxon>Candidatus Methanophagales</taxon>
        <taxon>Candidatus Methanophagaceae</taxon>
    </lineage>
</organism>
<dbReference type="EMBL" id="MT631473">
    <property type="protein sequence ID" value="QNO51563.1"/>
    <property type="molecule type" value="Genomic_DNA"/>
</dbReference>
<evidence type="ECO:0000256" key="9">
    <source>
        <dbReference type="SAM" id="Phobius"/>
    </source>
</evidence>
<evidence type="ECO:0000256" key="5">
    <source>
        <dbReference type="ARBA" id="ARBA00022592"/>
    </source>
</evidence>
<feature type="transmembrane region" description="Helical" evidence="9">
    <location>
        <begin position="203"/>
        <end position="221"/>
    </location>
</feature>
<comment type="subcellular location">
    <subcellularLocation>
        <location evidence="2">Membrane</location>
        <topology evidence="2">Multi-pass membrane protein</topology>
    </subcellularLocation>
</comment>
<dbReference type="AlphaFoldDB" id="A0A7G9YU79"/>
<name>A0A7G9YU79_9EURY</name>
<gene>
    <name evidence="10" type="ORF">FJOHDBIG_00011</name>
</gene>
<dbReference type="PANTHER" id="PTHR11101">
    <property type="entry name" value="PHOSPHATE TRANSPORTER"/>
    <property type="match status" value="1"/>
</dbReference>
<evidence type="ECO:0000256" key="1">
    <source>
        <dbReference type="ARBA" id="ARBA00001981"/>
    </source>
</evidence>
<dbReference type="GO" id="GO:0005315">
    <property type="term" value="F:phosphate transmembrane transporter activity"/>
    <property type="evidence" value="ECO:0007669"/>
    <property type="project" value="InterPro"/>
</dbReference>
<proteinExistence type="inferred from homology"/>
<keyword evidence="4" id="KW-0813">Transport</keyword>
<evidence type="ECO:0000256" key="8">
    <source>
        <dbReference type="ARBA" id="ARBA00023136"/>
    </source>
</evidence>
<evidence type="ECO:0000256" key="6">
    <source>
        <dbReference type="ARBA" id="ARBA00022692"/>
    </source>
</evidence>
<keyword evidence="7 9" id="KW-1133">Transmembrane helix</keyword>
<dbReference type="GO" id="GO:0016020">
    <property type="term" value="C:membrane"/>
    <property type="evidence" value="ECO:0007669"/>
    <property type="project" value="UniProtKB-SubCell"/>
</dbReference>
<dbReference type="Pfam" id="PF01384">
    <property type="entry name" value="PHO4"/>
    <property type="match status" value="1"/>
</dbReference>
<sequence length="338" mass="35582">MPVFWGLGLVILIIFLALVFDFLNGANDRANAIATVTATKALTPVKALILASFFNLVGACVVPMFVAETIGKGIILPEDITLVIIAVGVFGAVVWVFICTSFGIPISVSHSLVGGLVGAGIAAGGLGIINWEILNNKVFLAIVLGPFAGFVVGALLFSLISWLLYLFFKKTPATATEGIFKKLQIISASLMAFGHGMNDAQNAMGVIAIALLAGGFIPFFYVPLWVKLSCGFMMGLGTFLFGWRVMKTLGWRLTKLEPKHGFAAETGAGLAVVGASLAGMPVSTTHVIGSAVIGGTFFQSLRRIRWSEVGKMVTAWVITIPIAAAIGGAVYWVVELGL</sequence>
<evidence type="ECO:0000256" key="3">
    <source>
        <dbReference type="ARBA" id="ARBA00009916"/>
    </source>
</evidence>
<dbReference type="PANTHER" id="PTHR11101:SF80">
    <property type="entry name" value="PHOSPHATE TRANSPORTER"/>
    <property type="match status" value="1"/>
</dbReference>
<feature type="transmembrane region" description="Helical" evidence="9">
    <location>
        <begin position="6"/>
        <end position="26"/>
    </location>
</feature>
<feature type="transmembrane region" description="Helical" evidence="9">
    <location>
        <begin position="112"/>
        <end position="133"/>
    </location>
</feature>
<evidence type="ECO:0000256" key="7">
    <source>
        <dbReference type="ARBA" id="ARBA00022989"/>
    </source>
</evidence>
<comment type="function">
    <text evidence="1">Potential transporter for phosphate.</text>
</comment>
<comment type="similarity">
    <text evidence="3">Belongs to the inorganic phosphate transporter (PiT) (TC 2.A.20) family.</text>
</comment>
<protein>
    <recommendedName>
        <fullName evidence="11">Phosphate transporter</fullName>
    </recommendedName>
</protein>
<feature type="transmembrane region" description="Helical" evidence="9">
    <location>
        <begin position="47"/>
        <end position="67"/>
    </location>
</feature>
<evidence type="ECO:0000256" key="4">
    <source>
        <dbReference type="ARBA" id="ARBA00022448"/>
    </source>
</evidence>